<keyword evidence="2" id="KW-0012">Acyltransferase</keyword>
<evidence type="ECO:0000313" key="3">
    <source>
        <dbReference type="EMBL" id="ONI19012.1"/>
    </source>
</evidence>
<keyword evidence="4" id="KW-1185">Reference proteome</keyword>
<dbReference type="PANTHER" id="PTHR31625">
    <property type="match status" value="1"/>
</dbReference>
<keyword evidence="1" id="KW-0808">Transferase</keyword>
<reference evidence="3 4" key="1">
    <citation type="journal article" date="2013" name="Nat. Genet.">
        <title>The high-quality draft genome of peach (Prunus persica) identifies unique patterns of genetic diversity, domestication and genome evolution.</title>
        <authorList>
            <consortium name="International Peach Genome Initiative"/>
            <person name="Verde I."/>
            <person name="Abbott A.G."/>
            <person name="Scalabrin S."/>
            <person name="Jung S."/>
            <person name="Shu S."/>
            <person name="Marroni F."/>
            <person name="Zhebentyayeva T."/>
            <person name="Dettori M.T."/>
            <person name="Grimwood J."/>
            <person name="Cattonaro F."/>
            <person name="Zuccolo A."/>
            <person name="Rossini L."/>
            <person name="Jenkins J."/>
            <person name="Vendramin E."/>
            <person name="Meisel L.A."/>
            <person name="Decroocq V."/>
            <person name="Sosinski B."/>
            <person name="Prochnik S."/>
            <person name="Mitros T."/>
            <person name="Policriti A."/>
            <person name="Cipriani G."/>
            <person name="Dondini L."/>
            <person name="Ficklin S."/>
            <person name="Goodstein D.M."/>
            <person name="Xuan P."/>
            <person name="Del Fabbro C."/>
            <person name="Aramini V."/>
            <person name="Copetti D."/>
            <person name="Gonzalez S."/>
            <person name="Horner D.S."/>
            <person name="Falchi R."/>
            <person name="Lucas S."/>
            <person name="Mica E."/>
            <person name="Maldonado J."/>
            <person name="Lazzari B."/>
            <person name="Bielenberg D."/>
            <person name="Pirona R."/>
            <person name="Miculan M."/>
            <person name="Barakat A."/>
            <person name="Testolin R."/>
            <person name="Stella A."/>
            <person name="Tartarini S."/>
            <person name="Tonutti P."/>
            <person name="Arus P."/>
            <person name="Orellana A."/>
            <person name="Wells C."/>
            <person name="Main D."/>
            <person name="Vizzotto G."/>
            <person name="Silva H."/>
            <person name="Salamini F."/>
            <person name="Schmutz J."/>
            <person name="Morgante M."/>
            <person name="Rokhsar D.S."/>
        </authorList>
    </citation>
    <scope>NUCLEOTIDE SEQUENCE [LARGE SCALE GENOMIC DNA]</scope>
    <source>
        <strain evidence="4">cv. Nemared</strain>
    </source>
</reference>
<name>A0A251Q5H7_PRUPE</name>
<dbReference type="Gene3D" id="3.30.559.10">
    <property type="entry name" value="Chloramphenicol acetyltransferase-like domain"/>
    <property type="match status" value="3"/>
</dbReference>
<dbReference type="eggNOG" id="ENOG502QPXT">
    <property type="taxonomic scope" value="Eukaryota"/>
</dbReference>
<dbReference type="Proteomes" id="UP000006882">
    <property type="component" value="Chromosome G3"/>
</dbReference>
<organism evidence="3 4">
    <name type="scientific">Prunus persica</name>
    <name type="common">Peach</name>
    <name type="synonym">Amygdalus persica</name>
    <dbReference type="NCBI Taxonomy" id="3760"/>
    <lineage>
        <taxon>Eukaryota</taxon>
        <taxon>Viridiplantae</taxon>
        <taxon>Streptophyta</taxon>
        <taxon>Embryophyta</taxon>
        <taxon>Tracheophyta</taxon>
        <taxon>Spermatophyta</taxon>
        <taxon>Magnoliopsida</taxon>
        <taxon>eudicotyledons</taxon>
        <taxon>Gunneridae</taxon>
        <taxon>Pentapetalae</taxon>
        <taxon>rosids</taxon>
        <taxon>fabids</taxon>
        <taxon>Rosales</taxon>
        <taxon>Rosaceae</taxon>
        <taxon>Amygdaloideae</taxon>
        <taxon>Amygdaleae</taxon>
        <taxon>Prunus</taxon>
    </lineage>
</organism>
<protein>
    <submittedName>
        <fullName evidence="3">Uncharacterized protein</fullName>
    </submittedName>
</protein>
<sequence length="354" mass="39088">MADPTSSVKVVEVCQVALPPPPSPRSFASPSSFPLTFFDIRWLRFAPVQCLYFYEMPTSSATQLFFDTVLAPKLKTSLFNTLQHYLPLAGHLTWPQNSQKPVLSYVQGDTFSLTIAESGITVFPNCGLLIGTSMHHAILYGKTSTLFAKSWAHNCKHGEQSTSMLLDHLKQFYDIRDGPNNRSLMFWEKKAPPGSIRGTFPITTADIETPRQLLKAKLAEQKQQDIRLVHVPTFTLASLFGDDGLVVAVNANSEAIRRLEKGVLDGAENWVSRVFAVSSEKMLMLAGSHRSGVYESDFGRGRPKKVEIVSIDRARAISFSDPETDAGVVDVGLVLDKHNMQVSASLFAKGLENP</sequence>
<dbReference type="STRING" id="3760.A0A251Q5H7"/>
<dbReference type="EMBL" id="CM007653">
    <property type="protein sequence ID" value="ONI19012.1"/>
    <property type="molecule type" value="Genomic_DNA"/>
</dbReference>
<accession>A0A251Q5H7</accession>
<proteinExistence type="predicted"/>
<evidence type="ECO:0000256" key="1">
    <source>
        <dbReference type="ARBA" id="ARBA00022679"/>
    </source>
</evidence>
<evidence type="ECO:0000256" key="2">
    <source>
        <dbReference type="ARBA" id="ARBA00023315"/>
    </source>
</evidence>
<gene>
    <name evidence="3" type="ORF">PRUPE_3G253300</name>
</gene>
<dbReference type="Pfam" id="PF02458">
    <property type="entry name" value="Transferase"/>
    <property type="match status" value="1"/>
</dbReference>
<dbReference type="InterPro" id="IPR023213">
    <property type="entry name" value="CAT-like_dom_sf"/>
</dbReference>
<dbReference type="Gramene" id="ONI19012">
    <property type="protein sequence ID" value="ONI19012"/>
    <property type="gene ID" value="PRUPE_3G253300"/>
</dbReference>
<dbReference type="InterPro" id="IPR051504">
    <property type="entry name" value="Plant_metabolite_acyltrans"/>
</dbReference>
<dbReference type="GO" id="GO:0016747">
    <property type="term" value="F:acyltransferase activity, transferring groups other than amino-acyl groups"/>
    <property type="evidence" value="ECO:0007669"/>
    <property type="project" value="UniProtKB-ARBA"/>
</dbReference>
<dbReference type="AlphaFoldDB" id="A0A251Q5H7"/>
<evidence type="ECO:0000313" key="4">
    <source>
        <dbReference type="Proteomes" id="UP000006882"/>
    </source>
</evidence>